<feature type="compositionally biased region" description="Low complexity" evidence="3">
    <location>
        <begin position="645"/>
        <end position="654"/>
    </location>
</feature>
<dbReference type="SUPFAM" id="SSF48371">
    <property type="entry name" value="ARM repeat"/>
    <property type="match status" value="1"/>
</dbReference>
<evidence type="ECO:0000259" key="4">
    <source>
        <dbReference type="Pfam" id="PF09324"/>
    </source>
</evidence>
<proteinExistence type="predicted"/>
<keyword evidence="1" id="KW-0813">Transport</keyword>
<reference evidence="8 9" key="1">
    <citation type="submission" date="2024-06" db="EMBL/GenBank/DDBJ databases">
        <authorList>
            <person name="Kraege A."/>
            <person name="Thomma B."/>
        </authorList>
    </citation>
    <scope>NUCLEOTIDE SEQUENCE [LARGE SCALE GENOMIC DNA]</scope>
</reference>
<evidence type="ECO:0000256" key="2">
    <source>
        <dbReference type="ARBA" id="ARBA00022927"/>
    </source>
</evidence>
<gene>
    <name evidence="8" type="primary">g1148</name>
    <name evidence="8" type="ORF">VP750_LOCUS995</name>
</gene>
<protein>
    <submittedName>
        <fullName evidence="8">G1148 protein</fullName>
    </submittedName>
</protein>
<dbReference type="Pfam" id="PF16206">
    <property type="entry name" value="Mon2_C"/>
    <property type="match status" value="1"/>
</dbReference>
<feature type="compositionally biased region" description="Polar residues" evidence="3">
    <location>
        <begin position="1429"/>
        <end position="1455"/>
    </location>
</feature>
<keyword evidence="9" id="KW-1185">Reference proteome</keyword>
<feature type="domain" description="Mon2/Sec7/BIG1-like HDS" evidence="4">
    <location>
        <begin position="858"/>
        <end position="927"/>
    </location>
</feature>
<feature type="region of interest" description="Disordered" evidence="3">
    <location>
        <begin position="198"/>
        <end position="232"/>
    </location>
</feature>
<evidence type="ECO:0000313" key="8">
    <source>
        <dbReference type="EMBL" id="CAL5219336.1"/>
    </source>
</evidence>
<comment type="caution">
    <text evidence="8">The sequence shown here is derived from an EMBL/GenBank/DDBJ whole genome shotgun (WGS) entry which is preliminary data.</text>
</comment>
<feature type="region of interest" description="Disordered" evidence="3">
    <location>
        <begin position="1425"/>
        <end position="1456"/>
    </location>
</feature>
<feature type="compositionally biased region" description="Low complexity" evidence="3">
    <location>
        <begin position="204"/>
        <end position="219"/>
    </location>
</feature>
<feature type="compositionally biased region" description="Polar residues" evidence="3">
    <location>
        <begin position="608"/>
        <end position="618"/>
    </location>
</feature>
<organism evidence="8 9">
    <name type="scientific">Coccomyxa viridis</name>
    <dbReference type="NCBI Taxonomy" id="1274662"/>
    <lineage>
        <taxon>Eukaryota</taxon>
        <taxon>Viridiplantae</taxon>
        <taxon>Chlorophyta</taxon>
        <taxon>core chlorophytes</taxon>
        <taxon>Trebouxiophyceae</taxon>
        <taxon>Trebouxiophyceae incertae sedis</taxon>
        <taxon>Coccomyxaceae</taxon>
        <taxon>Coccomyxa</taxon>
    </lineage>
</organism>
<feature type="domain" description="Mon2 C-terminal" evidence="6">
    <location>
        <begin position="932"/>
        <end position="1161"/>
    </location>
</feature>
<feature type="domain" description="Mon2/Sec7/BIG1-like HUS" evidence="5">
    <location>
        <begin position="242"/>
        <end position="400"/>
    </location>
</feature>
<feature type="domain" description="Mon2/Sec7/BIG1-like dimerisation and cyclophilin-binding" evidence="7">
    <location>
        <begin position="8"/>
        <end position="194"/>
    </location>
</feature>
<evidence type="ECO:0000259" key="5">
    <source>
        <dbReference type="Pfam" id="PF12783"/>
    </source>
</evidence>
<accession>A0ABP1FK94</accession>
<feature type="region of interest" description="Disordered" evidence="3">
    <location>
        <begin position="579"/>
        <end position="654"/>
    </location>
</feature>
<dbReference type="InterPro" id="IPR015403">
    <property type="entry name" value="Mon2/Sec7/BIG1-like_HDS"/>
</dbReference>
<sequence>MKGSNPLSVLEADLRLLSGESRKSESLTGQLTGWLSGPEHPQLRESVERALLKLRTPVDPADEEALAKQCKDVLRPLLAACGIRSPKLASISLTSIQKLLAKGLLGNEDIQAIMQALEQVEKLRDEGVQLKMLQTGLALMQSPLLADNEEAVAAVLGICFRLFVDPKNPDSVVNTAATTVRQVVALVFEHVDIERSKQDAQCMASPRSPGSPGARSARSQAGSDTLHSPGSGALIEHGPANAALKLLDNLCMMLTANAAMLHWLKAPALPRPFVMDLLDFVLGNSAPVFRELPAFEHALLLRVCTLLTTQLQNLLDPMCEPALQASDLRVTLRTVRTVIHQFHRQLRSKCGVFIETLLAGTSGSCTLWQRINVMQVMRSLSFEAYLVHYLFCCFDLVQDAKLKVVQEMSNKFAAIVDSAARLASDPGDDDPLHSIASLYQTRANSREWSLDVDYGSATAETGAAYLAMLGIDSVLGLVTSVEKLTDTAVEGTPASPDKQKGLPERLPVEREHCVALVKICWRTILDTLSQLLSRTSGEALIVQLLKGFQSMTQACGMLEMSDSRDAYLTSLCAHTLTDAASTDHSHASRAEGVTSPTGKSRTHHTDSAPFTGQNSGGQQDDDVSASRHPRQAELGRQSSAPLPRGGSSAAEAAEGAGRVLTPKNMHALRTLFNIAHKLHPVLGSSWILVLENLNSLDRILNSPRTTTQDAGSTSSMGGMPSDLAILSVAANQLFQSTEHMGTEAVVCILTGLRSVSNRALPTAFQLPSQSRLFALSRMVEVLLYNLSRLHDLWPLLLDHIVELLSDNRAPARLAAIEALSRALVGALADCLRPHRQGASSAQGGAGGQSEEDDGGATEHMLLMALESLYKDATEQDVRLGLLRTTLQILQRHGEQLSTGWEPVLRILEAVPEAEDAACVSLAFQSVQLLASDYMSALPPPLLRKCLHTAALYGGQQADVNVALTAMSLLWNAADLLSRMHQQAEERGNSTQVLSPEDFEDLLRLLLGSLQALSMDVRPEVRNSAVRTLFAVVAGQGGRMSSATWEECLWQMLFPLLRSVHHLAATSSKEEAAAEILGKRKGEQMAMLVHHSRNSVQKQWEETLVLALSGMGRILRAHLPVLVAMPGFSQGWEELMMVVESAMAGACKEVALAATGVITTVLTAHGAGPSLRRAMWKRALRALGVGVEAAVLPDCRVPLMARLEIVAAIGQLHAVLHGVMEEDDVRSLYLWLERLAKNPHTEDEAKSIVAGTLPPVQRAVLNLLPSLAPTEVPQLWPDLIQLHLNLLQPQHLPSQASLAAGPAETDAHANVNRHALTALSMEKTVEMLAALYRDHAPWQARAATFAAVVSSLGECMAVRHSLPASNLWRTAAVAFNTVVAAGLPAVNIAYVNRETPAPQDAWSALTDAFGALLLGPQSVPVPAAVESKAADSNGTLPESRPSNTGRGGPPSTSSDTWLALDLDADSPYISMRSSRQNSMQDNGPASKDMDLEASVLDTLTDSVLTACTHTPLEWVERLVGIVDQGTERQPEQVQPDFPGDSRFSQLCLRKLYVLCTRGAEASAPQGGLLQVAQVALPVFLKRVRSILHLYRASPKAERHILQGCLCCLETLAAMTLAPAVTDVALPPSSRLKALVRARRPDAGTVYRERAHLLLLYEDLVDCITSREPRVRTAVQDLLLMAGEELGLVKAAWSPRLPVTPSDSVYRSS</sequence>
<evidence type="ECO:0000259" key="7">
    <source>
        <dbReference type="Pfam" id="PF16213"/>
    </source>
</evidence>
<dbReference type="EMBL" id="CAXHTA020000002">
    <property type="protein sequence ID" value="CAL5219336.1"/>
    <property type="molecule type" value="Genomic_DNA"/>
</dbReference>
<evidence type="ECO:0000256" key="1">
    <source>
        <dbReference type="ARBA" id="ARBA00022448"/>
    </source>
</evidence>
<evidence type="ECO:0000313" key="9">
    <source>
        <dbReference type="Proteomes" id="UP001497392"/>
    </source>
</evidence>
<dbReference type="PANTHER" id="PTHR34199">
    <property type="entry name" value="NUMOD3 MOTIF FAMILY PROTEIN, EXPRESSED"/>
    <property type="match status" value="1"/>
</dbReference>
<dbReference type="Pfam" id="PF16213">
    <property type="entry name" value="DCB"/>
    <property type="match status" value="1"/>
</dbReference>
<keyword evidence="2" id="KW-0653">Protein transport</keyword>
<dbReference type="InterPro" id="IPR032817">
    <property type="entry name" value="Mon2_C"/>
</dbReference>
<name>A0ABP1FK94_9CHLO</name>
<dbReference type="InterPro" id="IPR032691">
    <property type="entry name" value="Mon2/Sec7/BIG1-like_HUS"/>
</dbReference>
<dbReference type="Proteomes" id="UP001497392">
    <property type="component" value="Unassembled WGS sequence"/>
</dbReference>
<evidence type="ECO:0000256" key="3">
    <source>
        <dbReference type="SAM" id="MobiDB-lite"/>
    </source>
</evidence>
<dbReference type="PANTHER" id="PTHR34199:SF4">
    <property type="entry name" value="ARM REPEAT SUPERFAMILY PROTEIN"/>
    <property type="match status" value="1"/>
</dbReference>
<dbReference type="InterPro" id="IPR032629">
    <property type="entry name" value="DCB_dom"/>
</dbReference>
<evidence type="ECO:0000259" key="6">
    <source>
        <dbReference type="Pfam" id="PF16206"/>
    </source>
</evidence>
<dbReference type="InterPro" id="IPR016024">
    <property type="entry name" value="ARM-type_fold"/>
</dbReference>
<dbReference type="Pfam" id="PF12783">
    <property type="entry name" value="Sec7-like_HUS"/>
    <property type="match status" value="1"/>
</dbReference>
<dbReference type="Pfam" id="PF09324">
    <property type="entry name" value="Sec7-like_HDS"/>
    <property type="match status" value="1"/>
</dbReference>